<dbReference type="EMBL" id="LWLV01002180">
    <property type="protein sequence ID" value="OTA40277.1"/>
    <property type="molecule type" value="Genomic_DNA"/>
</dbReference>
<dbReference type="InterPro" id="IPR027417">
    <property type="entry name" value="P-loop_NTPase"/>
</dbReference>
<evidence type="ECO:0000313" key="2">
    <source>
        <dbReference type="EMBL" id="OTA40277.1"/>
    </source>
</evidence>
<dbReference type="InterPro" id="IPR006555">
    <property type="entry name" value="ATP-dep_Helicase_C"/>
</dbReference>
<dbReference type="Proteomes" id="UP000194267">
    <property type="component" value="Unassembled WGS sequence"/>
</dbReference>
<evidence type="ECO:0000259" key="1">
    <source>
        <dbReference type="Pfam" id="PF13307"/>
    </source>
</evidence>
<dbReference type="AlphaFoldDB" id="A0A1Y2T3Q5"/>
<gene>
    <name evidence="2" type="ORF">A6D92_20200</name>
</gene>
<dbReference type="Gene3D" id="3.40.50.300">
    <property type="entry name" value="P-loop containing nucleotide triphosphate hydrolases"/>
    <property type="match status" value="1"/>
</dbReference>
<dbReference type="Pfam" id="PF13307">
    <property type="entry name" value="Helicase_C_2"/>
    <property type="match status" value="1"/>
</dbReference>
<dbReference type="GO" id="GO:0006139">
    <property type="term" value="P:nucleobase-containing compound metabolic process"/>
    <property type="evidence" value="ECO:0007669"/>
    <property type="project" value="InterPro"/>
</dbReference>
<proteinExistence type="predicted"/>
<accession>A0A1Y2T3Q5</accession>
<name>A0A1Y2T3Q5_SYMTR</name>
<feature type="domain" description="ATP-dependent helicase C-terminal" evidence="1">
    <location>
        <begin position="2"/>
        <end position="44"/>
    </location>
</feature>
<organism evidence="2 3">
    <name type="scientific">Symbiobacterium thermophilum</name>
    <dbReference type="NCBI Taxonomy" id="2734"/>
    <lineage>
        <taxon>Bacteria</taxon>
        <taxon>Bacillati</taxon>
        <taxon>Bacillota</taxon>
        <taxon>Clostridia</taxon>
        <taxon>Eubacteriales</taxon>
        <taxon>Symbiobacteriaceae</taxon>
        <taxon>Symbiobacterium</taxon>
    </lineage>
</organism>
<evidence type="ECO:0000313" key="3">
    <source>
        <dbReference type="Proteomes" id="UP000194267"/>
    </source>
</evidence>
<dbReference type="GO" id="GO:0005524">
    <property type="term" value="F:ATP binding"/>
    <property type="evidence" value="ECO:0007669"/>
    <property type="project" value="InterPro"/>
</dbReference>
<protein>
    <recommendedName>
        <fullName evidence="1">ATP-dependent helicase C-terminal domain-containing protein</fullName>
    </recommendedName>
</protein>
<dbReference type="GO" id="GO:0016818">
    <property type="term" value="F:hydrolase activity, acting on acid anhydrides, in phosphorus-containing anhydrides"/>
    <property type="evidence" value="ECO:0007669"/>
    <property type="project" value="InterPro"/>
</dbReference>
<dbReference type="GO" id="GO:0003676">
    <property type="term" value="F:nucleic acid binding"/>
    <property type="evidence" value="ECO:0007669"/>
    <property type="project" value="InterPro"/>
</dbReference>
<reference evidence="3" key="1">
    <citation type="submission" date="2016-04" db="EMBL/GenBank/DDBJ databases">
        <authorList>
            <person name="Antunes L.P."/>
            <person name="Martins L.F."/>
            <person name="Pereira R.V."/>
            <person name="Thomas A.M."/>
            <person name="Barbosa D."/>
            <person name="Nascimento L."/>
            <person name="Silva G.M."/>
            <person name="Condomitti G.W."/>
            <person name="Digiampietri L.A."/>
            <person name="Lombardi K.C."/>
            <person name="Ramos P.L."/>
            <person name="Quaggio R.B."/>
            <person name="Oliveira J.C."/>
            <person name="Pascon R.C."/>
            <person name="Cruz J.B."/>
            <person name="Silva A.M."/>
            <person name="Setubal J.C."/>
        </authorList>
    </citation>
    <scope>NUCLEOTIDE SEQUENCE [LARGE SCALE GENOMIC DNA]</scope>
</reference>
<comment type="caution">
    <text evidence="2">The sequence shown here is derived from an EMBL/GenBank/DDBJ whole genome shotgun (WGS) entry which is preliminary data.</text>
</comment>
<sequence length="65" mass="7014">MLIKLKQGIGRLIRTAEDRGVIALLDRSYRGADWAGAVEEAFPEGARRVTDLAEVKAFLAGTGRG</sequence>
<dbReference type="GO" id="GO:0004386">
    <property type="term" value="F:helicase activity"/>
    <property type="evidence" value="ECO:0007669"/>
    <property type="project" value="InterPro"/>
</dbReference>